<reference evidence="1 2" key="1">
    <citation type="submission" date="2015-04" db="EMBL/GenBank/DDBJ databases">
        <title>Complete genome sequence of Schizopora paradoxa KUC8140, a cosmopolitan wood degrader in East Asia.</title>
        <authorList>
            <consortium name="DOE Joint Genome Institute"/>
            <person name="Min B."/>
            <person name="Park H."/>
            <person name="Jang Y."/>
            <person name="Kim J.-J."/>
            <person name="Kim K.H."/>
            <person name="Pangilinan J."/>
            <person name="Lipzen A."/>
            <person name="Riley R."/>
            <person name="Grigoriev I.V."/>
            <person name="Spatafora J.W."/>
            <person name="Choi I.-G."/>
        </authorList>
    </citation>
    <scope>NUCLEOTIDE SEQUENCE [LARGE SCALE GENOMIC DNA]</scope>
    <source>
        <strain evidence="1 2">KUC8140</strain>
    </source>
</reference>
<accession>A0A0H2RMH9</accession>
<gene>
    <name evidence="1" type="ORF">SCHPADRAFT_380623</name>
</gene>
<protein>
    <submittedName>
        <fullName evidence="1">Uncharacterized protein</fullName>
    </submittedName>
</protein>
<dbReference type="Proteomes" id="UP000053477">
    <property type="component" value="Unassembled WGS sequence"/>
</dbReference>
<dbReference type="OrthoDB" id="3066495at2759"/>
<evidence type="ECO:0000313" key="2">
    <source>
        <dbReference type="Proteomes" id="UP000053477"/>
    </source>
</evidence>
<proteinExistence type="predicted"/>
<organism evidence="1 2">
    <name type="scientific">Schizopora paradoxa</name>
    <dbReference type="NCBI Taxonomy" id="27342"/>
    <lineage>
        <taxon>Eukaryota</taxon>
        <taxon>Fungi</taxon>
        <taxon>Dikarya</taxon>
        <taxon>Basidiomycota</taxon>
        <taxon>Agaricomycotina</taxon>
        <taxon>Agaricomycetes</taxon>
        <taxon>Hymenochaetales</taxon>
        <taxon>Schizoporaceae</taxon>
        <taxon>Schizopora</taxon>
    </lineage>
</organism>
<dbReference type="AlphaFoldDB" id="A0A0H2RMH9"/>
<sequence length="279" mass="31660">MEEHSQDETFQFSSSIRRQPSISSIVSDATASDLPGPGRNLGRLYDTLGDGLLSQIQKGMTRRGFGPGAVSRKVVMKQTMLSSDSIDTDATAPNLPGPGRTVGMFFDWLGGKLENQLGILMERRGYGPEATMAKILTMRGRWRTYREGERVYIRNNMEIQSEEHRKLLKYCQRLLKYTRSLVPKTQLQAFDRITDLATNDPYIRDLLGECLDRQEPRKYLPPDAYDGTLTLSSQKALVSLSSNSINSVTMQYERRLKEGTLNEQFLVEKFIPIMTKFLS</sequence>
<evidence type="ECO:0000313" key="1">
    <source>
        <dbReference type="EMBL" id="KLO13160.1"/>
    </source>
</evidence>
<keyword evidence="2" id="KW-1185">Reference proteome</keyword>
<dbReference type="InParanoid" id="A0A0H2RMH9"/>
<dbReference type="EMBL" id="KQ085964">
    <property type="protein sequence ID" value="KLO13160.1"/>
    <property type="molecule type" value="Genomic_DNA"/>
</dbReference>
<name>A0A0H2RMH9_9AGAM</name>